<proteinExistence type="predicted"/>
<keyword evidence="3" id="KW-1185">Reference proteome</keyword>
<feature type="region of interest" description="Disordered" evidence="1">
    <location>
        <begin position="1"/>
        <end position="49"/>
    </location>
</feature>
<organism evidence="2 3">
    <name type="scientific">Arthrobacter russicus</name>
    <dbReference type="NCBI Taxonomy" id="172040"/>
    <lineage>
        <taxon>Bacteria</taxon>
        <taxon>Bacillati</taxon>
        <taxon>Actinomycetota</taxon>
        <taxon>Actinomycetes</taxon>
        <taxon>Micrococcales</taxon>
        <taxon>Micrococcaceae</taxon>
        <taxon>Arthrobacter</taxon>
    </lineage>
</organism>
<dbReference type="RefSeq" id="WP_309796840.1">
    <property type="nucleotide sequence ID" value="NZ_BAAAHY010000013.1"/>
</dbReference>
<sequence>MSEQQPTVPAQDATPATPANAAPAAPAAPDAQTPVEQQSHPGAAAESIDQLPAWAQKIIKDTRSEAANYRTKASSADQASQATLDRIASALGLKGEEKPDPEKLTAELGNAQEQARQRTVELAIYKAAGPNQANPDALLDSASFLAKVRTLDPKAGDFTNQVTDAIKEAVTANQSLKAVRAAGASGTEFSGGSGEQGQITEAQLAQMTPEQIVEAQEKGLLRNLLG</sequence>
<comment type="caution">
    <text evidence="2">The sequence shown here is derived from an EMBL/GenBank/DDBJ whole genome shotgun (WGS) entry which is preliminary data.</text>
</comment>
<protein>
    <submittedName>
        <fullName evidence="2">3-oxoacyl-ACP reductase-like protein</fullName>
    </submittedName>
</protein>
<evidence type="ECO:0000313" key="3">
    <source>
        <dbReference type="Proteomes" id="UP001185069"/>
    </source>
</evidence>
<accession>A0ABU1JBT5</accession>
<reference evidence="2 3" key="1">
    <citation type="submission" date="2023-07" db="EMBL/GenBank/DDBJ databases">
        <title>Sequencing the genomes of 1000 actinobacteria strains.</title>
        <authorList>
            <person name="Klenk H.-P."/>
        </authorList>
    </citation>
    <scope>NUCLEOTIDE SEQUENCE [LARGE SCALE GENOMIC DNA]</scope>
    <source>
        <strain evidence="2 3">DSM 14555</strain>
    </source>
</reference>
<gene>
    <name evidence="2" type="ORF">JOE69_001149</name>
</gene>
<feature type="compositionally biased region" description="Low complexity" evidence="1">
    <location>
        <begin position="1"/>
        <end position="35"/>
    </location>
</feature>
<evidence type="ECO:0000256" key="1">
    <source>
        <dbReference type="SAM" id="MobiDB-lite"/>
    </source>
</evidence>
<dbReference type="Proteomes" id="UP001185069">
    <property type="component" value="Unassembled WGS sequence"/>
</dbReference>
<evidence type="ECO:0000313" key="2">
    <source>
        <dbReference type="EMBL" id="MDR6268911.1"/>
    </source>
</evidence>
<name>A0ABU1JBT5_9MICC</name>
<dbReference type="EMBL" id="JAVDQF010000001">
    <property type="protein sequence ID" value="MDR6268911.1"/>
    <property type="molecule type" value="Genomic_DNA"/>
</dbReference>